<keyword evidence="1" id="KW-0862">Zinc</keyword>
<feature type="region of interest" description="Disordered" evidence="2">
    <location>
        <begin position="478"/>
        <end position="509"/>
    </location>
</feature>
<evidence type="ECO:0000256" key="1">
    <source>
        <dbReference type="PROSITE-ProRule" id="PRU00042"/>
    </source>
</evidence>
<dbReference type="InterPro" id="IPR013087">
    <property type="entry name" value="Znf_C2H2_type"/>
</dbReference>
<dbReference type="EMBL" id="OU015568">
    <property type="protein sequence ID" value="CAG5079099.1"/>
    <property type="molecule type" value="Genomic_DNA"/>
</dbReference>
<dbReference type="Gene3D" id="3.30.160.60">
    <property type="entry name" value="Classic Zinc Finger"/>
    <property type="match status" value="1"/>
</dbReference>
<keyword evidence="5" id="KW-1185">Reference proteome</keyword>
<name>A0ABN7RNF3_OIKDI</name>
<feature type="compositionally biased region" description="Acidic residues" evidence="2">
    <location>
        <begin position="484"/>
        <end position="503"/>
    </location>
</feature>
<dbReference type="PROSITE" id="PS00028">
    <property type="entry name" value="ZINC_FINGER_C2H2_1"/>
    <property type="match status" value="1"/>
</dbReference>
<gene>
    <name evidence="4" type="ORF">OKIOD_LOCUS725</name>
</gene>
<proteinExistence type="predicted"/>
<keyword evidence="1" id="KW-0479">Metal-binding</keyword>
<evidence type="ECO:0000313" key="4">
    <source>
        <dbReference type="EMBL" id="CAG5079099.1"/>
    </source>
</evidence>
<feature type="region of interest" description="Disordered" evidence="2">
    <location>
        <begin position="394"/>
        <end position="416"/>
    </location>
</feature>
<dbReference type="SMART" id="SM00355">
    <property type="entry name" value="ZnF_C2H2"/>
    <property type="match status" value="2"/>
</dbReference>
<evidence type="ECO:0000256" key="2">
    <source>
        <dbReference type="SAM" id="MobiDB-lite"/>
    </source>
</evidence>
<sequence length="509" mass="58005">MIVEEDLIEDIEESQKNRRQKLSSATFNRHSSFCLSGAGPRCWPFSRKEETLFDPTAAPPVNFSQNYSSTRSFANRDKIEMESPRKREFFENGTFVNKGEEERLMAGLKEEILKEEPVATPPPTKSRRKSAKPTKIFVKEEEIPEEIIEEIHSDPLPEDAFFPKLSENFSPTQNDDAFLLDERLDIHKIKHYDNCREKIDGEIVPLDFDEDIARLQRSSSNHVVQRKKEIHVKLSKNQESPKASSVALLHGSNLPQTIDVVATVNVKTASSNNNGLNQKIPPTTPANLDALREKAVAIKSCMELTQMEVQQLILGGLVVKVSNRKKPDQSLKYNCKFCIWYNHDTNGQVKLRSFGRKEEIKRHHMLHLRYERFQCQYCPYKVVRSDHLHRHMKNKHPEVNHPGPQSTRSKRPQLDYDLPPLDFPPTMVTDNLPGRSRGPVMQNDFLSLIQNSATGANIPAQLLQSFLNFQRLAQTMPGANPLPESDEAETAEITIESDNEEESTISGSS</sequence>
<dbReference type="PROSITE" id="PS50157">
    <property type="entry name" value="ZINC_FINGER_C2H2_2"/>
    <property type="match status" value="1"/>
</dbReference>
<evidence type="ECO:0000259" key="3">
    <source>
        <dbReference type="PROSITE" id="PS50157"/>
    </source>
</evidence>
<accession>A0ABN7RNF3</accession>
<evidence type="ECO:0000313" key="5">
    <source>
        <dbReference type="Proteomes" id="UP001158576"/>
    </source>
</evidence>
<protein>
    <submittedName>
        <fullName evidence="4">Oidioi.mRNA.OKI2018_I69.PAR.g9167.t1.cds</fullName>
    </submittedName>
</protein>
<keyword evidence="1" id="KW-0863">Zinc-finger</keyword>
<feature type="domain" description="C2H2-type" evidence="3">
    <location>
        <begin position="373"/>
        <end position="406"/>
    </location>
</feature>
<dbReference type="Proteomes" id="UP001158576">
    <property type="component" value="Chromosome PAR"/>
</dbReference>
<reference evidence="4 5" key="1">
    <citation type="submission" date="2021-04" db="EMBL/GenBank/DDBJ databases">
        <authorList>
            <person name="Bliznina A."/>
        </authorList>
    </citation>
    <scope>NUCLEOTIDE SEQUENCE [LARGE SCALE GENOMIC DNA]</scope>
</reference>
<organism evidence="4 5">
    <name type="scientific">Oikopleura dioica</name>
    <name type="common">Tunicate</name>
    <dbReference type="NCBI Taxonomy" id="34765"/>
    <lineage>
        <taxon>Eukaryota</taxon>
        <taxon>Metazoa</taxon>
        <taxon>Chordata</taxon>
        <taxon>Tunicata</taxon>
        <taxon>Appendicularia</taxon>
        <taxon>Copelata</taxon>
        <taxon>Oikopleuridae</taxon>
        <taxon>Oikopleura</taxon>
    </lineage>
</organism>